<sequence length="231" mass="25923">MEGGFRVTVKVVDNLKNIEEKINRACENSGRDREAIKLIAVTKYVSVERANEALEAGILDLGENRDEGLLTKYEVLKDKPNWHYIGSMQTRKVKNVIDKISYIHSLDRISLAEEIQKRANEPINCLVQVNVSGEESKHGLSPEETMDFIKGLSKFDKVNVAGLMTMAPLTDDEQVLRECFRKLKGIQVEIQNLELEHAPCNELSMGMSNDFMIAIEEGATMIRIGTALVGE</sequence>
<evidence type="ECO:0000256" key="1">
    <source>
        <dbReference type="ARBA" id="ARBA00022898"/>
    </source>
</evidence>
<comment type="caution">
    <text evidence="6">The sequence shown here is derived from an EMBL/GenBank/DDBJ whole genome shotgun (WGS) entry which is preliminary data.</text>
</comment>
<dbReference type="InterPro" id="IPR001608">
    <property type="entry name" value="Ala_racemase_N"/>
</dbReference>
<dbReference type="InterPro" id="IPR011078">
    <property type="entry name" value="PyrdxlP_homeostasis"/>
</dbReference>
<dbReference type="EMBL" id="CAKKMG010000010">
    <property type="protein sequence ID" value="CAH0171369.1"/>
    <property type="molecule type" value="Genomic_DNA"/>
</dbReference>
<dbReference type="PANTHER" id="PTHR10146">
    <property type="entry name" value="PROLINE SYNTHETASE CO-TRANSCRIBED BACTERIAL HOMOLOG PROTEIN"/>
    <property type="match status" value="1"/>
</dbReference>
<gene>
    <name evidence="6" type="ORF">SRABI133_01195</name>
</gene>
<dbReference type="SUPFAM" id="SSF51419">
    <property type="entry name" value="PLP-binding barrel"/>
    <property type="match status" value="1"/>
</dbReference>
<evidence type="ECO:0000256" key="4">
    <source>
        <dbReference type="RuleBase" id="RU004514"/>
    </source>
</evidence>
<comment type="similarity">
    <text evidence="2 4">Belongs to the pyridoxal phosphate-binding protein YggS/PROSC family.</text>
</comment>
<evidence type="ECO:0000256" key="3">
    <source>
        <dbReference type="PIRSR" id="PIRSR004848-1"/>
    </source>
</evidence>
<comment type="function">
    <text evidence="2">Pyridoxal 5'-phosphate (PLP)-binding protein, which is involved in PLP homeostasis.</text>
</comment>
<comment type="cofactor">
    <cofactor evidence="3">
        <name>pyridoxal 5'-phosphate</name>
        <dbReference type="ChEBI" id="CHEBI:597326"/>
    </cofactor>
</comment>
<proteinExistence type="inferred from homology"/>
<evidence type="ECO:0000256" key="2">
    <source>
        <dbReference type="HAMAP-Rule" id="MF_02087"/>
    </source>
</evidence>
<feature type="modified residue" description="N6-(pyridoxal phosphate)lysine" evidence="2 3">
    <location>
        <position position="43"/>
    </location>
</feature>
<evidence type="ECO:0000259" key="5">
    <source>
        <dbReference type="Pfam" id="PF01168"/>
    </source>
</evidence>
<dbReference type="HAMAP" id="MF_02087">
    <property type="entry name" value="PLP_homeostasis"/>
    <property type="match status" value="1"/>
</dbReference>
<evidence type="ECO:0000313" key="6">
    <source>
        <dbReference type="EMBL" id="CAH0171369.1"/>
    </source>
</evidence>
<dbReference type="InterPro" id="IPR029066">
    <property type="entry name" value="PLP-binding_barrel"/>
</dbReference>
<dbReference type="CDD" id="cd00635">
    <property type="entry name" value="PLPDE_III_YBL036c_like"/>
    <property type="match status" value="1"/>
</dbReference>
<dbReference type="GO" id="GO:0030170">
    <property type="term" value="F:pyridoxal phosphate binding"/>
    <property type="evidence" value="ECO:0007669"/>
    <property type="project" value="UniProtKB-UniRule"/>
</dbReference>
<evidence type="ECO:0000313" key="7">
    <source>
        <dbReference type="Proteomes" id="UP000789326"/>
    </source>
</evidence>
<dbReference type="AlphaFoldDB" id="A0A9W4PB08"/>
<organism evidence="6 7">
    <name type="scientific">Peribacillus simplex</name>
    <dbReference type="NCBI Taxonomy" id="1478"/>
    <lineage>
        <taxon>Bacteria</taxon>
        <taxon>Bacillati</taxon>
        <taxon>Bacillota</taxon>
        <taxon>Bacilli</taxon>
        <taxon>Bacillales</taxon>
        <taxon>Bacillaceae</taxon>
        <taxon>Peribacillus</taxon>
    </lineage>
</organism>
<protein>
    <recommendedName>
        <fullName evidence="2">Pyridoxal phosphate homeostasis protein</fullName>
        <shortName evidence="2">PLP homeostasis protein</shortName>
    </recommendedName>
</protein>
<feature type="domain" description="Alanine racemase N-terminal" evidence="5">
    <location>
        <begin position="15"/>
        <end position="230"/>
    </location>
</feature>
<dbReference type="PANTHER" id="PTHR10146:SF14">
    <property type="entry name" value="PYRIDOXAL PHOSPHATE HOMEOSTASIS PROTEIN"/>
    <property type="match status" value="1"/>
</dbReference>
<dbReference type="NCBIfam" id="TIGR00044">
    <property type="entry name" value="YggS family pyridoxal phosphate-dependent enzyme"/>
    <property type="match status" value="1"/>
</dbReference>
<keyword evidence="1 2" id="KW-0663">Pyridoxal phosphate</keyword>
<accession>A0A9W4PB08</accession>
<dbReference type="FunFam" id="3.20.20.10:FF:000011">
    <property type="entry name" value="Pyridoxal phosphate homeostasis protein"/>
    <property type="match status" value="1"/>
</dbReference>
<name>A0A9W4PB08_9BACI</name>
<dbReference type="Proteomes" id="UP000789326">
    <property type="component" value="Unassembled WGS sequence"/>
</dbReference>
<dbReference type="Gene3D" id="3.20.20.10">
    <property type="entry name" value="Alanine racemase"/>
    <property type="match status" value="1"/>
</dbReference>
<dbReference type="PIRSF" id="PIRSF004848">
    <property type="entry name" value="YBL036c_PLPDEIII"/>
    <property type="match status" value="1"/>
</dbReference>
<dbReference type="Pfam" id="PF01168">
    <property type="entry name" value="Ala_racemase_N"/>
    <property type="match status" value="1"/>
</dbReference>
<reference evidence="6" key="1">
    <citation type="submission" date="2021-11" db="EMBL/GenBank/DDBJ databases">
        <authorList>
            <person name="Bulgarelli D."/>
        </authorList>
    </citation>
    <scope>NUCLEOTIDE SEQUENCE</scope>
    <source>
        <strain evidence="6">Bi133</strain>
    </source>
</reference>